<sequence>MSDGNKVLIQWTVKATGEVKQTRHPMLRVTAQKLVNWLNKSNRRQNVGSVYEIIN</sequence>
<comment type="caution">
    <text evidence="1">The sequence shown here is derived from an EMBL/GenBank/DDBJ whole genome shotgun (WGS) entry which is preliminary data.</text>
</comment>
<accession>A0AAU9QRU5</accession>
<dbReference type="EMBL" id="CAKMUD010000094">
    <property type="protein sequence ID" value="CAH1600008.1"/>
    <property type="molecule type" value="Genomic_DNA"/>
</dbReference>
<organism evidence="1 2">
    <name type="scientific">Vibrio jasicida</name>
    <dbReference type="NCBI Taxonomy" id="766224"/>
    <lineage>
        <taxon>Bacteria</taxon>
        <taxon>Pseudomonadati</taxon>
        <taxon>Pseudomonadota</taxon>
        <taxon>Gammaproteobacteria</taxon>
        <taxon>Vibrionales</taxon>
        <taxon>Vibrionaceae</taxon>
        <taxon>Vibrio</taxon>
    </lineage>
</organism>
<protein>
    <submittedName>
        <fullName evidence="1">Uncharacterized protein</fullName>
    </submittedName>
</protein>
<name>A0AAU9QRU5_9VIBR</name>
<reference evidence="1" key="1">
    <citation type="submission" date="2022-01" db="EMBL/GenBank/DDBJ databases">
        <authorList>
            <person name="Lagorce A."/>
        </authorList>
    </citation>
    <scope>NUCLEOTIDE SEQUENCE</scope>
    <source>
        <strain evidence="1">Th15_F1_A12</strain>
    </source>
</reference>
<gene>
    <name evidence="1" type="ORF">THF1A12_40382</name>
</gene>
<dbReference type="AlphaFoldDB" id="A0AAU9QRU5"/>
<evidence type="ECO:0000313" key="1">
    <source>
        <dbReference type="EMBL" id="CAH1600008.1"/>
    </source>
</evidence>
<evidence type="ECO:0000313" key="2">
    <source>
        <dbReference type="Proteomes" id="UP001295462"/>
    </source>
</evidence>
<proteinExistence type="predicted"/>
<dbReference type="Proteomes" id="UP001295462">
    <property type="component" value="Unassembled WGS sequence"/>
</dbReference>